<organism evidence="2 3">
    <name type="scientific">Belliella calami</name>
    <dbReference type="NCBI Taxonomy" id="2923436"/>
    <lineage>
        <taxon>Bacteria</taxon>
        <taxon>Pseudomonadati</taxon>
        <taxon>Bacteroidota</taxon>
        <taxon>Cytophagia</taxon>
        <taxon>Cytophagales</taxon>
        <taxon>Cyclobacteriaceae</taxon>
        <taxon>Belliella</taxon>
    </lineage>
</organism>
<accession>A0ABS9UPL0</accession>
<dbReference type="Proteomes" id="UP001165488">
    <property type="component" value="Unassembled WGS sequence"/>
</dbReference>
<evidence type="ECO:0000313" key="2">
    <source>
        <dbReference type="EMBL" id="MCH7398370.1"/>
    </source>
</evidence>
<reference evidence="2" key="1">
    <citation type="submission" date="2022-03" db="EMBL/GenBank/DDBJ databases">
        <title>De novo assembled genomes of Belliella spp. (Cyclobacteriaceae) strains.</title>
        <authorList>
            <person name="Szabo A."/>
            <person name="Korponai K."/>
            <person name="Felfoldi T."/>
        </authorList>
    </citation>
    <scope>NUCLEOTIDE SEQUENCE</scope>
    <source>
        <strain evidence="2">DSM 107340</strain>
    </source>
</reference>
<proteinExistence type="predicted"/>
<feature type="signal peptide" evidence="1">
    <location>
        <begin position="1"/>
        <end position="22"/>
    </location>
</feature>
<keyword evidence="3" id="KW-1185">Reference proteome</keyword>
<dbReference type="RefSeq" id="WP_241274884.1">
    <property type="nucleotide sequence ID" value="NZ_JAKZGS010000007.1"/>
</dbReference>
<comment type="caution">
    <text evidence="2">The sequence shown here is derived from an EMBL/GenBank/DDBJ whole genome shotgun (WGS) entry which is preliminary data.</text>
</comment>
<dbReference type="EMBL" id="JAKZGS010000007">
    <property type="protein sequence ID" value="MCH7398370.1"/>
    <property type="molecule type" value="Genomic_DNA"/>
</dbReference>
<evidence type="ECO:0000313" key="3">
    <source>
        <dbReference type="Proteomes" id="UP001165488"/>
    </source>
</evidence>
<feature type="chain" id="PRO_5045445557" description="Curlin associated repeat-containing protein" evidence="1">
    <location>
        <begin position="23"/>
        <end position="220"/>
    </location>
</feature>
<protein>
    <recommendedName>
        <fullName evidence="4">Curlin associated repeat-containing protein</fullName>
    </recommendedName>
</protein>
<evidence type="ECO:0008006" key="4">
    <source>
        <dbReference type="Google" id="ProtNLM"/>
    </source>
</evidence>
<keyword evidence="1" id="KW-0732">Signal</keyword>
<name>A0ABS9UPL0_9BACT</name>
<evidence type="ECO:0000256" key="1">
    <source>
        <dbReference type="SAM" id="SignalP"/>
    </source>
</evidence>
<gene>
    <name evidence="2" type="ORF">MM236_10235</name>
</gene>
<sequence>MRIFLYVSFLALSFLAVSPICAQVLEDERIQELATVRVIQPNVGVQENVSVIQQVGGQNSATIFQIPQDIQAGNFAQIMQNGNLNTSVLRQFGYNLNTVSIQTGNNNQGTIRSVGENINISTTQRGNENSITADVENLGIFTRTVLLEQSGNRNEINLDFLNGSTLGSSNESVRISQRGNQQQLNLSLDNAAGPVEISQTPGIDGQGMQVNVVTSVFPQK</sequence>